<reference evidence="3 4" key="1">
    <citation type="journal article" date="2012" name="PLoS Pathog.">
        <title>The genome of the obligate intracellular parasite Trachipleistophora hominis: new insights into microsporidian genome dynamics and reductive evolution.</title>
        <authorList>
            <person name="Heinz E."/>
            <person name="Williams T.A."/>
            <person name="Nakjang S."/>
            <person name="Noel C.J."/>
            <person name="Swan D.C."/>
            <person name="Goldberg A.V."/>
            <person name="Harris S.R."/>
            <person name="Weinmaier T."/>
            <person name="Markert S."/>
            <person name="Becher D."/>
            <person name="Bernhardt J."/>
            <person name="Dagan T."/>
            <person name="Hacker C."/>
            <person name="Lucocq J.M."/>
            <person name="Schweder T."/>
            <person name="Rattei T."/>
            <person name="Hall N."/>
            <person name="Hirt R.P."/>
            <person name="Embley T.M."/>
        </authorList>
    </citation>
    <scope>NUCLEOTIDE SEQUENCE [LARGE SCALE GENOMIC DNA]</scope>
</reference>
<evidence type="ECO:0000313" key="3">
    <source>
        <dbReference type="EMBL" id="ELQ76001.1"/>
    </source>
</evidence>
<dbReference type="GO" id="GO:2000220">
    <property type="term" value="P:regulation of pseudohyphal growth"/>
    <property type="evidence" value="ECO:0007669"/>
    <property type="project" value="EnsemblFungi"/>
</dbReference>
<dbReference type="GO" id="GO:0005737">
    <property type="term" value="C:cytoplasm"/>
    <property type="evidence" value="ECO:0007669"/>
    <property type="project" value="TreeGrafter"/>
</dbReference>
<dbReference type="SMART" id="SM00450">
    <property type="entry name" value="RHOD"/>
    <property type="match status" value="1"/>
</dbReference>
<keyword evidence="1" id="KW-0812">Transmembrane</keyword>
<dbReference type="FunCoup" id="L7JY64">
    <property type="interactions" value="92"/>
</dbReference>
<gene>
    <name evidence="3" type="ORF">THOM_0999</name>
</gene>
<keyword evidence="1" id="KW-1133">Transmembrane helix</keyword>
<dbReference type="CDD" id="cd00757">
    <property type="entry name" value="ThiF_MoeB_HesA_family"/>
    <property type="match status" value="1"/>
</dbReference>
<keyword evidence="4" id="KW-1185">Reference proteome</keyword>
<sequence>MSSRIFYWNISTPMNASKEKKMKKKIFFESELSPSDTKRYLRQLILDDCTPENQKKLFRARILVVGLGGLGIPVCLYLVGSGVKHIGIADGDKIELTNLHRQVIYNEEDVGKSKVLVMKDKLLKMNAELTVKTHDEFVVKDNVEMVNEYDIIVDCSDNISTRYLLNDNTRDRQFVCASVLRWDGEIYLFSKNDACYRCLYPIPKSNPESCNDSGIVGGICGVVGSLLSVEIIKMVFFETKSKLLIYDGKGGEVKTVKLRERQSTCLACNKKAISTNITLNYKQLVRVDEKYKIPWNEYFENTGKYDLIDVRKKKMFVLAHVKGSRNIPMDSFNLNELTKKMPLIVCAKGSTAQAVARTLLDNNIECRVVKDGLVSFKRDIDPDFPL</sequence>
<dbReference type="GO" id="GO:0070566">
    <property type="term" value="F:adenylyltransferase activity"/>
    <property type="evidence" value="ECO:0007669"/>
    <property type="project" value="EnsemblFungi"/>
</dbReference>
<dbReference type="PROSITE" id="PS50206">
    <property type="entry name" value="RHODANESE_3"/>
    <property type="match status" value="1"/>
</dbReference>
<evidence type="ECO:0000256" key="1">
    <source>
        <dbReference type="SAM" id="Phobius"/>
    </source>
</evidence>
<feature type="domain" description="Rhodanese" evidence="2">
    <location>
        <begin position="301"/>
        <end position="385"/>
    </location>
</feature>
<organism evidence="3 4">
    <name type="scientific">Trachipleistophora hominis</name>
    <name type="common">Microsporidian parasite</name>
    <dbReference type="NCBI Taxonomy" id="72359"/>
    <lineage>
        <taxon>Eukaryota</taxon>
        <taxon>Fungi</taxon>
        <taxon>Fungi incertae sedis</taxon>
        <taxon>Microsporidia</taxon>
        <taxon>Pleistophoridae</taxon>
        <taxon>Trachipleistophora</taxon>
    </lineage>
</organism>
<dbReference type="GO" id="GO:0032447">
    <property type="term" value="P:protein urmylation"/>
    <property type="evidence" value="ECO:0007669"/>
    <property type="project" value="EnsemblFungi"/>
</dbReference>
<dbReference type="PANTHER" id="PTHR10953:SF102">
    <property type="entry name" value="ADENYLYLTRANSFERASE AND SULFURTRANSFERASE MOCS3"/>
    <property type="match status" value="1"/>
</dbReference>
<dbReference type="EC" id="2.8.1.1" evidence="3"/>
<dbReference type="InterPro" id="IPR000594">
    <property type="entry name" value="ThiF_NAD_FAD-bd"/>
</dbReference>
<dbReference type="InterPro" id="IPR035985">
    <property type="entry name" value="Ubiquitin-activating_enz"/>
</dbReference>
<dbReference type="GO" id="GO:0004792">
    <property type="term" value="F:thiosulfate-cyanide sulfurtransferase activity"/>
    <property type="evidence" value="ECO:0007669"/>
    <property type="project" value="UniProtKB-EC"/>
</dbReference>
<dbReference type="VEuPathDB" id="MicrosporidiaDB:THOM_0999"/>
<dbReference type="OrthoDB" id="10261062at2759"/>
<dbReference type="Pfam" id="PF00581">
    <property type="entry name" value="Rhodanese"/>
    <property type="match status" value="1"/>
</dbReference>
<dbReference type="InterPro" id="IPR001763">
    <property type="entry name" value="Rhodanese-like_dom"/>
</dbReference>
<protein>
    <submittedName>
        <fullName evidence="3">Molybdopterin synthase sulfurylase</fullName>
        <ecNumber evidence="3">2.8.1.1</ecNumber>
    </submittedName>
</protein>
<dbReference type="PANTHER" id="PTHR10953">
    <property type="entry name" value="UBIQUITIN-ACTIVATING ENZYME E1"/>
    <property type="match status" value="1"/>
</dbReference>
<evidence type="ECO:0000259" key="2">
    <source>
        <dbReference type="PROSITE" id="PS50206"/>
    </source>
</evidence>
<accession>L7JY64</accession>
<dbReference type="InterPro" id="IPR036873">
    <property type="entry name" value="Rhodanese-like_dom_sf"/>
</dbReference>
<dbReference type="GO" id="GO:0042802">
    <property type="term" value="F:identical protein binding"/>
    <property type="evidence" value="ECO:0007669"/>
    <property type="project" value="EnsemblFungi"/>
</dbReference>
<dbReference type="Proteomes" id="UP000011185">
    <property type="component" value="Unassembled WGS sequence"/>
</dbReference>
<dbReference type="AlphaFoldDB" id="L7JY64"/>
<dbReference type="GO" id="GO:0034599">
    <property type="term" value="P:cellular response to oxidative stress"/>
    <property type="evidence" value="ECO:0007669"/>
    <property type="project" value="EnsemblFungi"/>
</dbReference>
<dbReference type="Pfam" id="PF00899">
    <property type="entry name" value="ThiF"/>
    <property type="match status" value="1"/>
</dbReference>
<dbReference type="GO" id="GO:0001403">
    <property type="term" value="P:invasive growth in response to glucose limitation"/>
    <property type="evidence" value="ECO:0007669"/>
    <property type="project" value="EnsemblFungi"/>
</dbReference>
<dbReference type="Gene3D" id="3.40.50.720">
    <property type="entry name" value="NAD(P)-binding Rossmann-like Domain"/>
    <property type="match status" value="1"/>
</dbReference>
<name>L7JY64_TRAHO</name>
<keyword evidence="1" id="KW-0472">Membrane</keyword>
<dbReference type="GO" id="GO:0002143">
    <property type="term" value="P:tRNA wobble position uridine thiolation"/>
    <property type="evidence" value="ECO:0007669"/>
    <property type="project" value="EnsemblFungi"/>
</dbReference>
<dbReference type="OMA" id="IPDVGMD"/>
<dbReference type="GO" id="GO:0042292">
    <property type="term" value="F:URM1 activating enzyme activity"/>
    <property type="evidence" value="ECO:0007669"/>
    <property type="project" value="EnsemblFungi"/>
</dbReference>
<dbReference type="STRING" id="72359.L7JY64"/>
<dbReference type="InterPro" id="IPR045886">
    <property type="entry name" value="ThiF/MoeB/HesA"/>
</dbReference>
<keyword evidence="3" id="KW-0808">Transferase</keyword>
<dbReference type="SUPFAM" id="SSF69572">
    <property type="entry name" value="Activating enzymes of the ubiquitin-like proteins"/>
    <property type="match status" value="1"/>
</dbReference>
<evidence type="ECO:0000313" key="4">
    <source>
        <dbReference type="Proteomes" id="UP000011185"/>
    </source>
</evidence>
<dbReference type="InParanoid" id="L7JY64"/>
<dbReference type="GO" id="GO:0007114">
    <property type="term" value="P:cell budding"/>
    <property type="evidence" value="ECO:0007669"/>
    <property type="project" value="EnsemblFungi"/>
</dbReference>
<feature type="transmembrane region" description="Helical" evidence="1">
    <location>
        <begin position="62"/>
        <end position="80"/>
    </location>
</feature>
<proteinExistence type="predicted"/>
<dbReference type="Gene3D" id="3.40.250.10">
    <property type="entry name" value="Rhodanese-like domain"/>
    <property type="match status" value="1"/>
</dbReference>
<dbReference type="HOGENOM" id="CLU_013325_1_0_1"/>
<dbReference type="EMBL" id="JH993888">
    <property type="protein sequence ID" value="ELQ76001.1"/>
    <property type="molecule type" value="Genomic_DNA"/>
</dbReference>